<evidence type="ECO:0000313" key="3">
    <source>
        <dbReference type="EMBL" id="BBP43927.1"/>
    </source>
</evidence>
<proteinExistence type="predicted"/>
<feature type="compositionally biased region" description="Basic and acidic residues" evidence="1">
    <location>
        <begin position="223"/>
        <end position="236"/>
    </location>
</feature>
<dbReference type="Proteomes" id="UP000501466">
    <property type="component" value="Chromosome"/>
</dbReference>
<reference evidence="4" key="1">
    <citation type="submission" date="2019-11" db="EMBL/GenBank/DDBJ databases">
        <title>Isolation and characterization of two novel species in the genus Thiomicrorhabdus.</title>
        <authorList>
            <person name="Mochizuki J."/>
            <person name="Kojima H."/>
            <person name="Fukui M."/>
        </authorList>
    </citation>
    <scope>NUCLEOTIDE SEQUENCE [LARGE SCALE GENOMIC DNA]</scope>
    <source>
        <strain evidence="4">AkT22</strain>
    </source>
</reference>
<dbReference type="AlphaFoldDB" id="A0A6F8PPF8"/>
<feature type="compositionally biased region" description="Basic and acidic residues" evidence="1">
    <location>
        <begin position="244"/>
        <end position="260"/>
    </location>
</feature>
<feature type="compositionally biased region" description="Basic and acidic residues" evidence="1">
    <location>
        <begin position="272"/>
        <end position="284"/>
    </location>
</feature>
<organism evidence="3 4">
    <name type="scientific">Thiosulfativibrio zosterae</name>
    <dbReference type="NCBI Taxonomy" id="2675053"/>
    <lineage>
        <taxon>Bacteria</taxon>
        <taxon>Pseudomonadati</taxon>
        <taxon>Pseudomonadota</taxon>
        <taxon>Gammaproteobacteria</taxon>
        <taxon>Thiotrichales</taxon>
        <taxon>Piscirickettsiaceae</taxon>
        <taxon>Thiosulfativibrio</taxon>
    </lineage>
</organism>
<evidence type="ECO:0000313" key="4">
    <source>
        <dbReference type="Proteomes" id="UP000501466"/>
    </source>
</evidence>
<evidence type="ECO:0000256" key="2">
    <source>
        <dbReference type="SAM" id="Phobius"/>
    </source>
</evidence>
<name>A0A6F8PPF8_9GAMM</name>
<dbReference type="EMBL" id="AP021888">
    <property type="protein sequence ID" value="BBP43927.1"/>
    <property type="molecule type" value="Genomic_DNA"/>
</dbReference>
<evidence type="ECO:0000256" key="1">
    <source>
        <dbReference type="SAM" id="MobiDB-lite"/>
    </source>
</evidence>
<dbReference type="KEGG" id="tzo:THMIRHAT_16730"/>
<protein>
    <submittedName>
        <fullName evidence="3">Uncharacterized protein</fullName>
    </submittedName>
</protein>
<accession>A0A6F8PPF8</accession>
<sequence>MNDLTDDILSDLADLESSTEELTQKTSMAKNKHHTLEGLDSAQRIDSATLVLEAAKAAQEAATQSQHAAESAIKLSNDFKAQIIELSDSNASWRQTARSTSQDILKSRNAMLVTMSITVVMGVITTSLSAWFLYYNSKKQEMFKGEVLDLIQTENALNNKGITLKVDQLSSLIEALSADIQALKIPNMTTSTSAKEPTHAPVNIHAVNDDEPIETPETANAHDNGHNEHALPDAHAGHAPVENHVNHNEQMHHQDTHATENKPIAHNSPTSHDNHAAAEEHQDTPHAVAPKQHEEHASNPIVSVMNNQSYEELKNLVNLILDKQQKLEAAILTQSQWLQKNKTMTTTQPILAENSNLSDKQVKQLDGIGWLVRKQEKTLNEIQAIVKSSGKTSGTTISNDQGIQNIEKSLNELKAQIHNLAAQQRDIESQVTDLQAQTKKLSESPKPYSYQSR</sequence>
<feature type="region of interest" description="Disordered" evidence="1">
    <location>
        <begin position="431"/>
        <end position="453"/>
    </location>
</feature>
<dbReference type="RefSeq" id="WP_173291687.1">
    <property type="nucleotide sequence ID" value="NZ_AP021888.1"/>
</dbReference>
<gene>
    <name evidence="3" type="ORF">THMIRHAT_16730</name>
</gene>
<keyword evidence="4" id="KW-1185">Reference proteome</keyword>
<feature type="transmembrane region" description="Helical" evidence="2">
    <location>
        <begin position="110"/>
        <end position="134"/>
    </location>
</feature>
<keyword evidence="2" id="KW-0812">Transmembrane</keyword>
<keyword evidence="2" id="KW-1133">Transmembrane helix</keyword>
<feature type="region of interest" description="Disordered" evidence="1">
    <location>
        <begin position="213"/>
        <end position="295"/>
    </location>
</feature>
<keyword evidence="2" id="KW-0472">Membrane</keyword>